<evidence type="ECO:0000313" key="3">
    <source>
        <dbReference type="Proteomes" id="UP000014760"/>
    </source>
</evidence>
<protein>
    <recommendedName>
        <fullName evidence="4">YqaJ viral recombinase domain-containing protein</fullName>
    </recommendedName>
</protein>
<dbReference type="EMBL" id="KB308559">
    <property type="protein sequence ID" value="ELT97478.1"/>
    <property type="molecule type" value="Genomic_DNA"/>
</dbReference>
<evidence type="ECO:0000313" key="2">
    <source>
        <dbReference type="EnsemblMetazoa" id="CapteP193438"/>
    </source>
</evidence>
<organism evidence="1">
    <name type="scientific">Capitella teleta</name>
    <name type="common">Polychaete worm</name>
    <dbReference type="NCBI Taxonomy" id="283909"/>
    <lineage>
        <taxon>Eukaryota</taxon>
        <taxon>Metazoa</taxon>
        <taxon>Spiralia</taxon>
        <taxon>Lophotrochozoa</taxon>
        <taxon>Annelida</taxon>
        <taxon>Polychaeta</taxon>
        <taxon>Sedentaria</taxon>
        <taxon>Scolecida</taxon>
        <taxon>Capitellidae</taxon>
        <taxon>Capitella</taxon>
    </lineage>
</organism>
<evidence type="ECO:0000313" key="1">
    <source>
        <dbReference type="EMBL" id="ELT97478.1"/>
    </source>
</evidence>
<name>R7TU91_CAPTE</name>
<dbReference type="Gene3D" id="3.90.320.10">
    <property type="match status" value="1"/>
</dbReference>
<dbReference type="OrthoDB" id="6158042at2759"/>
<proteinExistence type="predicted"/>
<reference evidence="1 3" key="2">
    <citation type="journal article" date="2013" name="Nature">
        <title>Insights into bilaterian evolution from three spiralian genomes.</title>
        <authorList>
            <person name="Simakov O."/>
            <person name="Marletaz F."/>
            <person name="Cho S.J."/>
            <person name="Edsinger-Gonzales E."/>
            <person name="Havlak P."/>
            <person name="Hellsten U."/>
            <person name="Kuo D.H."/>
            <person name="Larsson T."/>
            <person name="Lv J."/>
            <person name="Arendt D."/>
            <person name="Savage R."/>
            <person name="Osoegawa K."/>
            <person name="de Jong P."/>
            <person name="Grimwood J."/>
            <person name="Chapman J.A."/>
            <person name="Shapiro H."/>
            <person name="Aerts A."/>
            <person name="Otillar R.P."/>
            <person name="Terry A.Y."/>
            <person name="Boore J.L."/>
            <person name="Grigoriev I.V."/>
            <person name="Lindberg D.R."/>
            <person name="Seaver E.C."/>
            <person name="Weisblat D.A."/>
            <person name="Putnam N.H."/>
            <person name="Rokhsar D.S."/>
        </authorList>
    </citation>
    <scope>NUCLEOTIDE SEQUENCE</scope>
    <source>
        <strain evidence="1 3">I ESC-2004</strain>
    </source>
</reference>
<dbReference type="GO" id="GO:0006281">
    <property type="term" value="P:DNA repair"/>
    <property type="evidence" value="ECO:0007669"/>
    <property type="project" value="UniProtKB-ARBA"/>
</dbReference>
<evidence type="ECO:0008006" key="4">
    <source>
        <dbReference type="Google" id="ProtNLM"/>
    </source>
</evidence>
<dbReference type="EnsemblMetazoa" id="CapteT193438">
    <property type="protein sequence ID" value="CapteP193438"/>
    <property type="gene ID" value="CapteG193438"/>
</dbReference>
<dbReference type="SUPFAM" id="SSF52980">
    <property type="entry name" value="Restriction endonuclease-like"/>
    <property type="match status" value="1"/>
</dbReference>
<dbReference type="InterPro" id="IPR011335">
    <property type="entry name" value="Restrct_endonuc-II-like"/>
</dbReference>
<dbReference type="AlphaFoldDB" id="R7TU91"/>
<dbReference type="Proteomes" id="UP000014760">
    <property type="component" value="Unassembled WGS sequence"/>
</dbReference>
<dbReference type="HOGENOM" id="CLU_1604312_0_0_1"/>
<reference evidence="2" key="3">
    <citation type="submission" date="2015-06" db="UniProtKB">
        <authorList>
            <consortium name="EnsemblMetazoa"/>
        </authorList>
    </citation>
    <scope>IDENTIFICATION</scope>
</reference>
<dbReference type="InterPro" id="IPR011604">
    <property type="entry name" value="PDDEXK-like_dom_sf"/>
</dbReference>
<dbReference type="EMBL" id="AMQN01002176">
    <property type="status" value="NOT_ANNOTATED_CDS"/>
    <property type="molecule type" value="Genomic_DNA"/>
</dbReference>
<gene>
    <name evidence="1" type="ORF">CAPTEDRAFT_193438</name>
</gene>
<reference evidence="3" key="1">
    <citation type="submission" date="2012-12" db="EMBL/GenBank/DDBJ databases">
        <authorList>
            <person name="Hellsten U."/>
            <person name="Grimwood J."/>
            <person name="Chapman J.A."/>
            <person name="Shapiro H."/>
            <person name="Aerts A."/>
            <person name="Otillar R.P."/>
            <person name="Terry A.Y."/>
            <person name="Boore J.L."/>
            <person name="Simakov O."/>
            <person name="Marletaz F."/>
            <person name="Cho S.-J."/>
            <person name="Edsinger-Gonzales E."/>
            <person name="Havlak P."/>
            <person name="Kuo D.-H."/>
            <person name="Larsson T."/>
            <person name="Lv J."/>
            <person name="Arendt D."/>
            <person name="Savage R."/>
            <person name="Osoegawa K."/>
            <person name="de Jong P."/>
            <person name="Lindberg D.R."/>
            <person name="Seaver E.C."/>
            <person name="Weisblat D.A."/>
            <person name="Putnam N.H."/>
            <person name="Grigoriev I.V."/>
            <person name="Rokhsar D.S."/>
        </authorList>
    </citation>
    <scope>NUCLEOTIDE SEQUENCE</scope>
    <source>
        <strain evidence="3">I ESC-2004</strain>
    </source>
</reference>
<keyword evidence="3" id="KW-1185">Reference proteome</keyword>
<accession>R7TU91</accession>
<sequence>MLCPRHCATIITASRCKSAPRSKDQEWSWHSTVNNEDDRCRQPDFAKKQDKQVAMHPMSLVMNCGFVVSLNFSFLGATPDAKVCIDGAIGLIEVKCSFHDKDMTIIDAIRILKRFPLCEMNDEVVRVKTKEMFIERIFPDVTLHEDMLLKLTQFYCKSFLTLFQGL</sequence>